<dbReference type="InterPro" id="IPR037038">
    <property type="entry name" value="HepT-like_sf"/>
</dbReference>
<dbReference type="GO" id="GO:0016787">
    <property type="term" value="F:hydrolase activity"/>
    <property type="evidence" value="ECO:0007669"/>
    <property type="project" value="UniProtKB-KW"/>
</dbReference>
<organism evidence="7">
    <name type="scientific">Fervidicoccus fontis</name>
    <dbReference type="NCBI Taxonomy" id="683846"/>
    <lineage>
        <taxon>Archaea</taxon>
        <taxon>Thermoproteota</taxon>
        <taxon>Thermoprotei</taxon>
        <taxon>Fervidicoccales</taxon>
        <taxon>Fervidicoccaceae</taxon>
        <taxon>Fervidicoccus</taxon>
    </lineage>
</organism>
<dbReference type="PANTHER" id="PTHR34139:SF1">
    <property type="entry name" value="RNASE MJ1380-RELATED"/>
    <property type="match status" value="1"/>
</dbReference>
<dbReference type="InterPro" id="IPR051813">
    <property type="entry name" value="HepT_RNase_toxin"/>
</dbReference>
<dbReference type="GO" id="GO:0110001">
    <property type="term" value="C:toxin-antitoxin complex"/>
    <property type="evidence" value="ECO:0007669"/>
    <property type="project" value="InterPro"/>
</dbReference>
<dbReference type="EMBL" id="DSFH01000008">
    <property type="protein sequence ID" value="HEW63497.1"/>
    <property type="molecule type" value="Genomic_DNA"/>
</dbReference>
<evidence type="ECO:0000256" key="3">
    <source>
        <dbReference type="ARBA" id="ARBA00022722"/>
    </source>
</evidence>
<evidence type="ECO:0000313" key="7">
    <source>
        <dbReference type="EMBL" id="HEW63497.1"/>
    </source>
</evidence>
<keyword evidence="4" id="KW-0547">Nucleotide-binding</keyword>
<evidence type="ECO:0000256" key="1">
    <source>
        <dbReference type="ARBA" id="ARBA00022553"/>
    </source>
</evidence>
<dbReference type="AlphaFoldDB" id="A0A7C2Z274"/>
<keyword evidence="5" id="KW-0378">Hydrolase</keyword>
<keyword evidence="2" id="KW-1277">Toxin-antitoxin system</keyword>
<sequence length="114" mass="13555">MFSEKEKGYLIDILQACELIIEHTKGITFNSFMENKEKQAAVMYWIEIIGEASKRLSQSLKDKYSQVKWKRMAGMRDVLIHNYTDVDYYIVWKVVTNDIPELLEQIKQILNEEF</sequence>
<name>A0A7C2Z274_9CREN</name>
<comment type="caution">
    <text evidence="7">The sequence shown here is derived from an EMBL/GenBank/DDBJ whole genome shotgun (WGS) entry which is preliminary data.</text>
</comment>
<evidence type="ECO:0000256" key="2">
    <source>
        <dbReference type="ARBA" id="ARBA00022649"/>
    </source>
</evidence>
<reference evidence="7" key="1">
    <citation type="journal article" date="2020" name="mSystems">
        <title>Genome- and Community-Level Interaction Insights into Carbon Utilization and Element Cycling Functions of Hydrothermarchaeota in Hydrothermal Sediment.</title>
        <authorList>
            <person name="Zhou Z."/>
            <person name="Liu Y."/>
            <person name="Xu W."/>
            <person name="Pan J."/>
            <person name="Luo Z.H."/>
            <person name="Li M."/>
        </authorList>
    </citation>
    <scope>NUCLEOTIDE SEQUENCE [LARGE SCALE GENOMIC DNA]</scope>
    <source>
        <strain evidence="7">SpSt-1261</strain>
    </source>
</reference>
<accession>A0A7C2Z274</accession>
<dbReference type="Gene3D" id="1.20.120.580">
    <property type="entry name" value="bsu32300-like"/>
    <property type="match status" value="1"/>
</dbReference>
<dbReference type="PANTHER" id="PTHR34139">
    <property type="entry name" value="UPF0331 PROTEIN MJ0127"/>
    <property type="match status" value="1"/>
</dbReference>
<gene>
    <name evidence="7" type="ORF">ENO39_00335</name>
</gene>
<protein>
    <submittedName>
        <fullName evidence="7">DUF86 domain-containing protein</fullName>
    </submittedName>
</protein>
<evidence type="ECO:0000256" key="5">
    <source>
        <dbReference type="ARBA" id="ARBA00022801"/>
    </source>
</evidence>
<evidence type="ECO:0000256" key="4">
    <source>
        <dbReference type="ARBA" id="ARBA00022741"/>
    </source>
</evidence>
<comment type="similarity">
    <text evidence="6">Belongs to the HepT RNase toxin family.</text>
</comment>
<dbReference type="Proteomes" id="UP000886076">
    <property type="component" value="Unassembled WGS sequence"/>
</dbReference>
<evidence type="ECO:0000256" key="6">
    <source>
        <dbReference type="ARBA" id="ARBA00024207"/>
    </source>
</evidence>
<proteinExistence type="inferred from homology"/>
<keyword evidence="1" id="KW-0597">Phosphoprotein</keyword>
<dbReference type="GO" id="GO:0000166">
    <property type="term" value="F:nucleotide binding"/>
    <property type="evidence" value="ECO:0007669"/>
    <property type="project" value="UniProtKB-KW"/>
</dbReference>
<dbReference type="GO" id="GO:0004540">
    <property type="term" value="F:RNA nuclease activity"/>
    <property type="evidence" value="ECO:0007669"/>
    <property type="project" value="InterPro"/>
</dbReference>
<dbReference type="InterPro" id="IPR008201">
    <property type="entry name" value="HepT-like"/>
</dbReference>
<keyword evidence="3" id="KW-0540">Nuclease</keyword>
<dbReference type="Pfam" id="PF01934">
    <property type="entry name" value="HepT-like"/>
    <property type="match status" value="1"/>
</dbReference>